<sequence>METQTSLVILNTKDIQNIYGFSRDETYRILNSKGCPLIFGGRGKRYKVEKKAFEEFLMNRRR</sequence>
<dbReference type="RefSeq" id="WP_071062066.1">
    <property type="nucleotide sequence ID" value="NZ_MKIE01000002.1"/>
</dbReference>
<name>A0A1S1V946_9FIRM</name>
<dbReference type="InterPro" id="IPR041657">
    <property type="entry name" value="HTH_17"/>
</dbReference>
<organism evidence="2 3">
    <name type="scientific">Andreesenia angusta</name>
    <dbReference type="NCBI Taxonomy" id="39480"/>
    <lineage>
        <taxon>Bacteria</taxon>
        <taxon>Bacillati</taxon>
        <taxon>Bacillota</taxon>
        <taxon>Tissierellia</taxon>
        <taxon>Tissierellales</taxon>
        <taxon>Gottschalkiaceae</taxon>
        <taxon>Andreesenia</taxon>
    </lineage>
</organism>
<dbReference type="Proteomes" id="UP000180254">
    <property type="component" value="Unassembled WGS sequence"/>
</dbReference>
<gene>
    <name evidence="2" type="ORF">EUAN_09020</name>
</gene>
<feature type="domain" description="Helix-turn-helix" evidence="1">
    <location>
        <begin position="10"/>
        <end position="61"/>
    </location>
</feature>
<dbReference type="STRING" id="39480.EUAN_09020"/>
<evidence type="ECO:0000259" key="1">
    <source>
        <dbReference type="Pfam" id="PF12728"/>
    </source>
</evidence>
<accession>A0A1S1V946</accession>
<comment type="caution">
    <text evidence="2">The sequence shown here is derived from an EMBL/GenBank/DDBJ whole genome shotgun (WGS) entry which is preliminary data.</text>
</comment>
<evidence type="ECO:0000313" key="3">
    <source>
        <dbReference type="Proteomes" id="UP000180254"/>
    </source>
</evidence>
<protein>
    <submittedName>
        <fullName evidence="2">Helix-turn-helix domain protein</fullName>
    </submittedName>
</protein>
<reference evidence="2" key="1">
    <citation type="submission" date="2016-09" db="EMBL/GenBank/DDBJ databases">
        <title>Genome sequence of Eubacterium angustum.</title>
        <authorList>
            <person name="Poehlein A."/>
            <person name="Daniel R."/>
        </authorList>
    </citation>
    <scope>NUCLEOTIDE SEQUENCE [LARGE SCALE GENOMIC DNA]</scope>
    <source>
        <strain evidence="2">DSM 1989</strain>
    </source>
</reference>
<keyword evidence="3" id="KW-1185">Reference proteome</keyword>
<dbReference type="OrthoDB" id="122388at2"/>
<dbReference type="Pfam" id="PF12728">
    <property type="entry name" value="HTH_17"/>
    <property type="match status" value="1"/>
</dbReference>
<dbReference type="AlphaFoldDB" id="A0A1S1V946"/>
<evidence type="ECO:0000313" key="2">
    <source>
        <dbReference type="EMBL" id="OHW63118.1"/>
    </source>
</evidence>
<dbReference type="EMBL" id="MKIE01000002">
    <property type="protein sequence ID" value="OHW63118.1"/>
    <property type="molecule type" value="Genomic_DNA"/>
</dbReference>
<proteinExistence type="predicted"/>